<dbReference type="EMBL" id="WELC01000003">
    <property type="protein sequence ID" value="KAB7632272.1"/>
    <property type="molecule type" value="Genomic_DNA"/>
</dbReference>
<evidence type="ECO:0000313" key="2">
    <source>
        <dbReference type="Proteomes" id="UP000449004"/>
    </source>
</evidence>
<evidence type="ECO:0000313" key="1">
    <source>
        <dbReference type="EMBL" id="KAB7632272.1"/>
    </source>
</evidence>
<organism evidence="1 2">
    <name type="scientific">Stenotrophomonas rhizophila</name>
    <dbReference type="NCBI Taxonomy" id="216778"/>
    <lineage>
        <taxon>Bacteria</taxon>
        <taxon>Pseudomonadati</taxon>
        <taxon>Pseudomonadota</taxon>
        <taxon>Gammaproteobacteria</taxon>
        <taxon>Lysobacterales</taxon>
        <taxon>Lysobacteraceae</taxon>
        <taxon>Stenotrophomonas</taxon>
    </lineage>
</organism>
<dbReference type="AlphaFoldDB" id="A0A7V7YK54"/>
<comment type="caution">
    <text evidence="1">The sequence shown here is derived from an EMBL/GenBank/DDBJ whole genome shotgun (WGS) entry which is preliminary data.</text>
</comment>
<proteinExistence type="predicted"/>
<accession>A0A7V7YK54</accession>
<dbReference type="Proteomes" id="UP000449004">
    <property type="component" value="Unassembled WGS sequence"/>
</dbReference>
<sequence>MLKIDFYVTPERYEEIAKQQKTRARAIADKVVSDSPLDLSPSDRRCIAVILRSWADELPTKRKGKQGLPPRFCHGSAALEYAMERWEGHRHGEALARMAERYEVSTVSIDNAIKPYREAAFAMIGEADPGNQ</sequence>
<protein>
    <submittedName>
        <fullName evidence="1">Uncharacterized protein</fullName>
    </submittedName>
</protein>
<dbReference type="RefSeq" id="WP_152151259.1">
    <property type="nucleotide sequence ID" value="NZ_WELC01000003.1"/>
</dbReference>
<reference evidence="1 2" key="1">
    <citation type="submission" date="2019-10" db="EMBL/GenBank/DDBJ databases">
        <title>Halotolerant bacteria associated to Saharan-endemic halophytes Stipa tenacissima L. and Atriplex halimus L mitigate salt stress and promote growth of tomato plants.</title>
        <authorList>
            <person name="Dif G."/>
        </authorList>
    </citation>
    <scope>NUCLEOTIDE SEQUENCE [LARGE SCALE GENOMIC DNA]</scope>
    <source>
        <strain evidence="1 2">IS26</strain>
    </source>
</reference>
<gene>
    <name evidence="1" type="ORF">F9K92_03370</name>
</gene>
<name>A0A7V7YK54_9GAMM</name>